<accession>A0ACA9UT77</accession>
<dbReference type="EMBL" id="CADEHS020000645">
    <property type="protein sequence ID" value="CAG9956244.1"/>
    <property type="molecule type" value="Genomic_DNA"/>
</dbReference>
<comment type="caution">
    <text evidence="1">The sequence shown here is derived from an EMBL/GenBank/DDBJ whole genome shotgun (WGS) entry which is preliminary data.</text>
</comment>
<organism evidence="1 2">
    <name type="scientific">Clonostachys rosea f. rosea IK726</name>
    <dbReference type="NCBI Taxonomy" id="1349383"/>
    <lineage>
        <taxon>Eukaryota</taxon>
        <taxon>Fungi</taxon>
        <taxon>Dikarya</taxon>
        <taxon>Ascomycota</taxon>
        <taxon>Pezizomycotina</taxon>
        <taxon>Sordariomycetes</taxon>
        <taxon>Hypocreomycetidae</taxon>
        <taxon>Hypocreales</taxon>
        <taxon>Bionectriaceae</taxon>
        <taxon>Clonostachys</taxon>
    </lineage>
</organism>
<proteinExistence type="predicted"/>
<evidence type="ECO:0000313" key="1">
    <source>
        <dbReference type="EMBL" id="CAG9956244.1"/>
    </source>
</evidence>
<name>A0ACA9UT77_BIOOC</name>
<reference evidence="1" key="2">
    <citation type="submission" date="2021-10" db="EMBL/GenBank/DDBJ databases">
        <authorList>
            <person name="Piombo E."/>
        </authorList>
    </citation>
    <scope>NUCLEOTIDE SEQUENCE</scope>
</reference>
<gene>
    <name evidence="1" type="ORF">CRV2_00008148</name>
</gene>
<protein>
    <submittedName>
        <fullName evidence="1">Uncharacterized protein</fullName>
    </submittedName>
</protein>
<evidence type="ECO:0000313" key="2">
    <source>
        <dbReference type="Proteomes" id="UP000836387"/>
    </source>
</evidence>
<sequence>MKNEPASSGDLVSDITAPRASTTSSPTTTTMESTRRSWNTKNLGARIGSDLVSASCAGALIAPIVAIIDRSIMENTSGRNTLSNSLKTSLSNLLLRPHTILLTKPTALLFLLYGATYASANTLDTLSSTAHNKPASLVTAGTPKFAASSSVNVGLCIYKDQVFARMFGPPGSPPRPVTLPSYALFAARDSMTIFASFILPPLLGPRLDDGLLPASLRRHVSGATAAQFLAPAAVQLLSTPLHLLGLDVYNRPPGAPGGGASWGQRWELIRRMWLPSAAARVCRIVPAFGVGGVVNTKLRRSMMVKLE</sequence>
<reference evidence="1" key="1">
    <citation type="submission" date="2020-04" db="EMBL/GenBank/DDBJ databases">
        <authorList>
            <person name="Broberg M."/>
        </authorList>
    </citation>
    <scope>NUCLEOTIDE SEQUENCE</scope>
</reference>
<dbReference type="Proteomes" id="UP000836387">
    <property type="component" value="Unassembled WGS sequence"/>
</dbReference>
<keyword evidence="2" id="KW-1185">Reference proteome</keyword>